<feature type="domain" description="SMC hinge" evidence="3">
    <location>
        <begin position="317"/>
        <end position="429"/>
    </location>
</feature>
<feature type="compositionally biased region" description="Basic and acidic residues" evidence="2">
    <location>
        <begin position="137"/>
        <end position="163"/>
    </location>
</feature>
<keyword evidence="1" id="KW-0175">Coiled coil</keyword>
<feature type="compositionally biased region" description="Basic and acidic residues" evidence="2">
    <location>
        <begin position="250"/>
        <end position="260"/>
    </location>
</feature>
<dbReference type="SMART" id="SM00968">
    <property type="entry name" value="SMC_hinge"/>
    <property type="match status" value="1"/>
</dbReference>
<dbReference type="SUPFAM" id="SSF75553">
    <property type="entry name" value="Smc hinge domain"/>
    <property type="match status" value="1"/>
</dbReference>
<dbReference type="EMBL" id="CAXAMN010025918">
    <property type="protein sequence ID" value="CAK9099166.1"/>
    <property type="molecule type" value="Genomic_DNA"/>
</dbReference>
<dbReference type="Pfam" id="PF06470">
    <property type="entry name" value="SMC_hinge"/>
    <property type="match status" value="1"/>
</dbReference>
<feature type="region of interest" description="Disordered" evidence="2">
    <location>
        <begin position="137"/>
        <end position="181"/>
    </location>
</feature>
<evidence type="ECO:0000256" key="2">
    <source>
        <dbReference type="SAM" id="MobiDB-lite"/>
    </source>
</evidence>
<dbReference type="Gene3D" id="3.30.70.1620">
    <property type="match status" value="1"/>
</dbReference>
<evidence type="ECO:0000256" key="1">
    <source>
        <dbReference type="SAM" id="Coils"/>
    </source>
</evidence>
<organism evidence="4 5">
    <name type="scientific">Durusdinium trenchii</name>
    <dbReference type="NCBI Taxonomy" id="1381693"/>
    <lineage>
        <taxon>Eukaryota</taxon>
        <taxon>Sar</taxon>
        <taxon>Alveolata</taxon>
        <taxon>Dinophyceae</taxon>
        <taxon>Suessiales</taxon>
        <taxon>Symbiodiniaceae</taxon>
        <taxon>Durusdinium</taxon>
    </lineage>
</organism>
<evidence type="ECO:0000313" key="4">
    <source>
        <dbReference type="EMBL" id="CAK9099166.1"/>
    </source>
</evidence>
<keyword evidence="5" id="KW-1185">Reference proteome</keyword>
<dbReference type="InterPro" id="IPR036277">
    <property type="entry name" value="SMC_hinge_sf"/>
</dbReference>
<gene>
    <name evidence="4" type="ORF">CCMP2556_LOCUS46936</name>
</gene>
<feature type="coiled-coil region" evidence="1">
    <location>
        <begin position="584"/>
        <end position="643"/>
    </location>
</feature>
<comment type="caution">
    <text evidence="4">The sequence shown here is derived from an EMBL/GenBank/DDBJ whole genome shotgun (WGS) entry which is preliminary data.</text>
</comment>
<feature type="region of interest" description="Disordered" evidence="2">
    <location>
        <begin position="96"/>
        <end position="117"/>
    </location>
</feature>
<feature type="compositionally biased region" description="Basic and acidic residues" evidence="2">
    <location>
        <begin position="228"/>
        <end position="237"/>
    </location>
</feature>
<dbReference type="InterPro" id="IPR010935">
    <property type="entry name" value="SMC_hinge"/>
</dbReference>
<name>A0ABP0RF02_9DINO</name>
<evidence type="ECO:0000259" key="3">
    <source>
        <dbReference type="SMART" id="SM00968"/>
    </source>
</evidence>
<dbReference type="Proteomes" id="UP001642484">
    <property type="component" value="Unassembled WGS sequence"/>
</dbReference>
<dbReference type="Gene3D" id="1.20.1060.20">
    <property type="match status" value="1"/>
</dbReference>
<evidence type="ECO:0000313" key="5">
    <source>
        <dbReference type="Proteomes" id="UP001642484"/>
    </source>
</evidence>
<dbReference type="PANTHER" id="PTHR43977">
    <property type="entry name" value="STRUCTURAL MAINTENANCE OF CHROMOSOMES PROTEIN 3"/>
    <property type="match status" value="1"/>
</dbReference>
<accession>A0ABP0RF02</accession>
<feature type="compositionally biased region" description="Basic and acidic residues" evidence="2">
    <location>
        <begin position="100"/>
        <end position="117"/>
    </location>
</feature>
<feature type="compositionally biased region" description="Basic and acidic residues" evidence="2">
    <location>
        <begin position="267"/>
        <end position="282"/>
    </location>
</feature>
<reference evidence="4 5" key="1">
    <citation type="submission" date="2024-02" db="EMBL/GenBank/DDBJ databases">
        <authorList>
            <person name="Chen Y."/>
            <person name="Shah S."/>
            <person name="Dougan E. K."/>
            <person name="Thang M."/>
            <person name="Chan C."/>
        </authorList>
    </citation>
    <scope>NUCLEOTIDE SEQUENCE [LARGE SCALE GENOMIC DNA]</scope>
</reference>
<feature type="region of interest" description="Disordered" evidence="2">
    <location>
        <begin position="228"/>
        <end position="282"/>
    </location>
</feature>
<proteinExistence type="predicted"/>
<protein>
    <recommendedName>
        <fullName evidence="3">SMC hinge domain-containing protein</fullName>
    </recommendedName>
</protein>
<sequence length="679" mass="77021">MSTSRQSESWSLLPTQAVATRIKSLEEEQRELVEYQQLEKQRRCLEYELTDRDWRTAQERIETLEAQKREVAEQMHKVQRDTTDLRARLDDAEAEVQRASTEKQRMSVEHEEVERSRARQLDELTRAKLELTDEQMRAKDALKTQEELKSEASRLQAESEKLTTELASLKPGPSDGRSKKAELLHRKQICEAKRGQLFAKQGRSSQYSSVAARNKALRDEVAQRTLRRDKAASELKETQTTLKQAQAEASKAREAAKQSRGDVLQLEQDREKKTKEKDEAERQVAMLTSKIESTMPRPQRNALNEVRSWVSKQGLDKEVFGTLLENIEVPAAYCIAAESTAGSAVFNLLVKDDSIAGQIVSLVRKGSLGSIVCTPLNQLETKPRQYPKINGIKPLVDVISCPKWAFPAVQQVFGRTVVCSTLELCDEVSRKFGLDAITLDGDKVSSRGTLTGGFQDPARFVRISQAQKLRAAQEKASAIRPKLAKIEQEANAEAAYNQLDELHSRLLICLPLDLSAEEDAQLLRLGEDYLGWPYWNMQKLAASSEKCHKLNREIIGKEQHLKDFLRKRLHELEVELRRDLPTDHEERVRERSKAVERLQRAEKESESSLKELLKDLTASDQALAQARSEVDKLHAEDQKLQGTLNQLTGNLDDIALKVGLLGYGKMWETLSFDLIDDTC</sequence>